<name>A0A0F9LT12_9ZZZZ</name>
<evidence type="ECO:0000256" key="1">
    <source>
        <dbReference type="SAM" id="MobiDB-lite"/>
    </source>
</evidence>
<gene>
    <name evidence="2" type="ORF">LCGC14_1543740</name>
</gene>
<feature type="compositionally biased region" description="Polar residues" evidence="1">
    <location>
        <begin position="159"/>
        <end position="169"/>
    </location>
</feature>
<accession>A0A0F9LT12</accession>
<comment type="caution">
    <text evidence="2">The sequence shown here is derived from an EMBL/GenBank/DDBJ whole genome shotgun (WGS) entry which is preliminary data.</text>
</comment>
<evidence type="ECO:0000313" key="2">
    <source>
        <dbReference type="EMBL" id="KKM60247.1"/>
    </source>
</evidence>
<reference evidence="2" key="1">
    <citation type="journal article" date="2015" name="Nature">
        <title>Complex archaea that bridge the gap between prokaryotes and eukaryotes.</title>
        <authorList>
            <person name="Spang A."/>
            <person name="Saw J.H."/>
            <person name="Jorgensen S.L."/>
            <person name="Zaremba-Niedzwiedzka K."/>
            <person name="Martijn J."/>
            <person name="Lind A.E."/>
            <person name="van Eijk R."/>
            <person name="Schleper C."/>
            <person name="Guy L."/>
            <person name="Ettema T.J."/>
        </authorList>
    </citation>
    <scope>NUCLEOTIDE SEQUENCE</scope>
</reference>
<dbReference type="EMBL" id="LAZR01011715">
    <property type="protein sequence ID" value="KKM60247.1"/>
    <property type="molecule type" value="Genomic_DNA"/>
</dbReference>
<proteinExistence type="predicted"/>
<protein>
    <submittedName>
        <fullName evidence="2">Uncharacterized protein</fullName>
    </submittedName>
</protein>
<dbReference type="AlphaFoldDB" id="A0A0F9LT12"/>
<feature type="region of interest" description="Disordered" evidence="1">
    <location>
        <begin position="140"/>
        <end position="169"/>
    </location>
</feature>
<sequence length="224" mass="24518">MSEDATEVQPGDTLEVASTAMLLNPRVDLSYQGLVVEVAALIAKASTLVVTTATEAKVATDHLGAIDERQRFIETSRNEYLAPLRKHTTDINEAMKELMVPLSEADKALRDRILAFNAEQKAEVARKEEIVRKERELAALKDEPEPEPAPAPEPARTFAQGNHTQSSERMVTKYEVVDFAALPDDYKIQDTGKLTKAVKAGGTSLTIAGVRIWQEPVLAIGRAP</sequence>
<organism evidence="2">
    <name type="scientific">marine sediment metagenome</name>
    <dbReference type="NCBI Taxonomy" id="412755"/>
    <lineage>
        <taxon>unclassified sequences</taxon>
        <taxon>metagenomes</taxon>
        <taxon>ecological metagenomes</taxon>
    </lineage>
</organism>